<feature type="transmembrane region" description="Helical" evidence="11">
    <location>
        <begin position="152"/>
        <end position="169"/>
    </location>
</feature>
<dbReference type="InterPro" id="IPR044746">
    <property type="entry name" value="ABCC_6TM_D1"/>
</dbReference>
<dbReference type="Pfam" id="PF00664">
    <property type="entry name" value="ABC_membrane"/>
    <property type="match status" value="2"/>
</dbReference>
<protein>
    <submittedName>
        <fullName evidence="14">Uncharacterized protein</fullName>
    </submittedName>
</protein>
<dbReference type="PANTHER" id="PTHR24223">
    <property type="entry name" value="ATP-BINDING CASSETTE SUB-FAMILY C"/>
    <property type="match status" value="1"/>
</dbReference>
<evidence type="ECO:0000313" key="14">
    <source>
        <dbReference type="EMBL" id="KAK3266746.1"/>
    </source>
</evidence>
<keyword evidence="5" id="KW-0677">Repeat</keyword>
<name>A0AAE0KZR6_9CHLO</name>
<keyword evidence="7" id="KW-0067">ATP-binding</keyword>
<evidence type="ECO:0000256" key="3">
    <source>
        <dbReference type="ARBA" id="ARBA00022448"/>
    </source>
</evidence>
<feature type="transmembrane region" description="Helical" evidence="11">
    <location>
        <begin position="203"/>
        <end position="223"/>
    </location>
</feature>
<dbReference type="CDD" id="cd18580">
    <property type="entry name" value="ABC_6TM_ABCC_D2"/>
    <property type="match status" value="1"/>
</dbReference>
<dbReference type="GO" id="GO:0016887">
    <property type="term" value="F:ATP hydrolysis activity"/>
    <property type="evidence" value="ECO:0007669"/>
    <property type="project" value="InterPro"/>
</dbReference>
<dbReference type="InterPro" id="IPR017871">
    <property type="entry name" value="ABC_transporter-like_CS"/>
</dbReference>
<dbReference type="SMART" id="SM00382">
    <property type="entry name" value="AAA"/>
    <property type="match status" value="2"/>
</dbReference>
<evidence type="ECO:0000256" key="4">
    <source>
        <dbReference type="ARBA" id="ARBA00022692"/>
    </source>
</evidence>
<dbReference type="InterPro" id="IPR027417">
    <property type="entry name" value="P-loop_NTPase"/>
</dbReference>
<evidence type="ECO:0000313" key="15">
    <source>
        <dbReference type="Proteomes" id="UP001190700"/>
    </source>
</evidence>
<dbReference type="GO" id="GO:0140359">
    <property type="term" value="F:ABC-type transporter activity"/>
    <property type="evidence" value="ECO:0007669"/>
    <property type="project" value="InterPro"/>
</dbReference>
<feature type="region of interest" description="Disordered" evidence="10">
    <location>
        <begin position="925"/>
        <end position="974"/>
    </location>
</feature>
<feature type="transmembrane region" description="Helical" evidence="11">
    <location>
        <begin position="529"/>
        <end position="553"/>
    </location>
</feature>
<dbReference type="InterPro" id="IPR011527">
    <property type="entry name" value="ABC1_TM_dom"/>
</dbReference>
<dbReference type="Pfam" id="PF00005">
    <property type="entry name" value="ABC_tran"/>
    <property type="match status" value="2"/>
</dbReference>
<dbReference type="FunFam" id="1.20.1560.10:FF:000013">
    <property type="entry name" value="ABC transporter C family member 2"/>
    <property type="match status" value="1"/>
</dbReference>
<feature type="transmembrane region" description="Helical" evidence="11">
    <location>
        <begin position="444"/>
        <end position="466"/>
    </location>
</feature>
<feature type="transmembrane region" description="Helical" evidence="11">
    <location>
        <begin position="351"/>
        <end position="375"/>
    </location>
</feature>
<dbReference type="SUPFAM" id="SSF90123">
    <property type="entry name" value="ABC transporter transmembrane region"/>
    <property type="match status" value="2"/>
</dbReference>
<dbReference type="CDD" id="cd03244">
    <property type="entry name" value="ABCC_MRP_domain2"/>
    <property type="match status" value="1"/>
</dbReference>
<feature type="transmembrane region" description="Helical" evidence="11">
    <location>
        <begin position="1107"/>
        <end position="1128"/>
    </location>
</feature>
<feature type="transmembrane region" description="Helical" evidence="11">
    <location>
        <begin position="1221"/>
        <end position="1239"/>
    </location>
</feature>
<feature type="region of interest" description="Disordered" evidence="10">
    <location>
        <begin position="650"/>
        <end position="695"/>
    </location>
</feature>
<sequence length="1629" mass="174613">MFSAGLLLALFNAVVALLWWFSAWFTGTVSTNGRHRKAALSEDGEGSTLRDPLLADEPSGDSHPSVRAPSCGHEVNAGGVSAACFLVKSRLPLPCRQLLYLLQTGFCVVMLSIRAADGHVDRAVAHTLGVVAWFATARADACHHRSPNRRRLSPLLLLIAAGSLAAALLEDYDSVGTGDLVAHARREFLTLRTTAPTAAALDALYLAMLFVVGAHACISRIAVHASPTPPNPEELAVELHEIVLFTWFESVLDRGDARQLDLTDLPPLMHRDTAAYNWAQFKQLLGPAVRWDFRGRRRLWLRLWQLTLPWFLGSAVAQVVGIAASTLQILALKQVLTVLQDSDTGQDSTEGWTGVAGMLAGPAVTGVATVLQFHLVRRTAIRARAALIALLYHKSLRCDLSAFDFKHGTVVNLMSIDVNNVLNAVAYFHWTWTPLINLTVSLALLFRFLGLATFGALIFCALTVPINAVGFSRMQGMQVEMMKRKDARMEVVTEALQGIRVIKLCAYERDATAKIGETRTEELGVLRRYWYLLTKLWLLILATPMLTGVACFLTEAGVMHRPLDSATAFSCLALLDMLRSSLITLPWCLNEMVQAAVSLHRIDEFLGRQEVAGLDAGASLPSGEGPDLYFKEASFLWGSPTVNAGAEAALEEQSAQGPTGTAAAPTAAPLPKSSAAEPSDPATEEDITAEQATPVGPTLKELDLEVTPGSLVVVYGPTAAGKSSLLSAALGEISRLSGSHGLHGRVAYCAQKVWLTSASVRRNITLGGGPREGGAADGEVDEGRYARVLDECCLETDMQQLPGGDRAEVGEKGIALSGGQQQRVALARATYADADVYLLDDPLSAVDAHVAHRLAHGLLTTGLLAEKTRVLATHQIQLTMDLADHVVVLGRDGCIVAQGGQSELCCEGSRLRAAVLELACISSEDGAGEGGGRDTKSQAEATEPGEAAVVEEESGKKGEEGEEKARQMEVEEERQQGAPSMAVYAAYMEALGGTPVVGALVALHVAISGCDYISKLTMANWINDMEDDRDPMGAGMWRYLAAVGGWLAVVYGMLLGRMLASLRASDVLHAVMTERVLRAPPSWFDRTPVGRIQNRFSNDIQSIDQDVVSSFFSFIWALFAPLTTVVAIASNLPLLLAGLVPIVMAFVRIARRYLTSARELKRLESTCKSPVYAHFGETLHGVTTVRAFRGEASAARDNESRVDDANRAFFNLWCSQRWMSVRLNLLGGLVSGGCALYLFKGGHTLSAAIAGLVLNYANDFTGFLIAIISNQSTMEMAMNAVERVEEYVALPQERYYPAGAPGKGDEGVGKAVGQEALEGWPCRGAIQITDLTLKYDTGAHPVIEGLSLAVSPGARVGVVGRTGSGKSTLMLGLLRMLEPLAGTISIDGVDLQQVELETLRSRVAVVPQDPVLFRGTVRSNLDPFARHSDQELWDALRRVGLHETLAGSRPASSAALQELDGDAAVVPAGTGGVPGGVVEEAMPVLERAVQEGGANFSVGQRQLLCLARALLRASSVLVMDEATANVDPQTDACIQRVLRYELDGVTVLCVAHRLRTVAYYDQVLVMGPVPAPADASRQVGAALEYGAPSTLLQREGGHFREMAVQAQQLEALIMDAAQSESERTYASGA</sequence>
<feature type="transmembrane region" description="Helical" evidence="11">
    <location>
        <begin position="6"/>
        <end position="27"/>
    </location>
</feature>
<evidence type="ECO:0000259" key="12">
    <source>
        <dbReference type="PROSITE" id="PS50893"/>
    </source>
</evidence>
<evidence type="ECO:0000256" key="2">
    <source>
        <dbReference type="ARBA" id="ARBA00009726"/>
    </source>
</evidence>
<feature type="transmembrane region" description="Helical" evidence="11">
    <location>
        <begin position="306"/>
        <end position="331"/>
    </location>
</feature>
<feature type="domain" description="ABC transmembrane type-1" evidence="13">
    <location>
        <begin position="1018"/>
        <end position="1276"/>
    </location>
</feature>
<dbReference type="InterPro" id="IPR003593">
    <property type="entry name" value="AAA+_ATPase"/>
</dbReference>
<keyword evidence="6" id="KW-0547">Nucleotide-binding</keyword>
<feature type="domain" description="ABC transporter" evidence="12">
    <location>
        <begin position="1326"/>
        <end position="1604"/>
    </location>
</feature>
<dbReference type="PROSITE" id="PS00211">
    <property type="entry name" value="ABC_TRANSPORTER_1"/>
    <property type="match status" value="2"/>
</dbReference>
<feature type="compositionally biased region" description="Low complexity" evidence="10">
    <location>
        <begin position="653"/>
        <end position="676"/>
    </location>
</feature>
<dbReference type="CDD" id="cd03250">
    <property type="entry name" value="ABCC_MRP_domain1"/>
    <property type="match status" value="1"/>
</dbReference>
<keyword evidence="15" id="KW-1185">Reference proteome</keyword>
<dbReference type="CDD" id="cd18579">
    <property type="entry name" value="ABC_6TM_ABCC_D1"/>
    <property type="match status" value="1"/>
</dbReference>
<evidence type="ECO:0000256" key="7">
    <source>
        <dbReference type="ARBA" id="ARBA00022840"/>
    </source>
</evidence>
<comment type="caution">
    <text evidence="14">The sequence shown here is derived from an EMBL/GenBank/DDBJ whole genome shotgun (WGS) entry which is preliminary data.</text>
</comment>
<feature type="transmembrane region" description="Helical" evidence="11">
    <location>
        <begin position="1036"/>
        <end position="1055"/>
    </location>
</feature>
<dbReference type="PROSITE" id="PS50929">
    <property type="entry name" value="ABC_TM1F"/>
    <property type="match status" value="2"/>
</dbReference>
<gene>
    <name evidence="14" type="ORF">CYMTET_24650</name>
</gene>
<feature type="domain" description="ABC transporter" evidence="12">
    <location>
        <begin position="682"/>
        <end position="916"/>
    </location>
</feature>
<feature type="transmembrane region" description="Helical" evidence="11">
    <location>
        <begin position="1134"/>
        <end position="1154"/>
    </location>
</feature>
<evidence type="ECO:0000256" key="11">
    <source>
        <dbReference type="SAM" id="Phobius"/>
    </source>
</evidence>
<dbReference type="EMBL" id="LGRX02012848">
    <property type="protein sequence ID" value="KAK3266746.1"/>
    <property type="molecule type" value="Genomic_DNA"/>
</dbReference>
<feature type="compositionally biased region" description="Basic and acidic residues" evidence="10">
    <location>
        <begin position="953"/>
        <end position="974"/>
    </location>
</feature>
<dbReference type="InterPro" id="IPR036640">
    <property type="entry name" value="ABC1_TM_sf"/>
</dbReference>
<evidence type="ECO:0000256" key="8">
    <source>
        <dbReference type="ARBA" id="ARBA00022989"/>
    </source>
</evidence>
<dbReference type="GO" id="GO:0016020">
    <property type="term" value="C:membrane"/>
    <property type="evidence" value="ECO:0007669"/>
    <property type="project" value="UniProtKB-SubCell"/>
</dbReference>
<evidence type="ECO:0000256" key="10">
    <source>
        <dbReference type="SAM" id="MobiDB-lite"/>
    </source>
</evidence>
<proteinExistence type="inferred from homology"/>
<dbReference type="InterPro" id="IPR003439">
    <property type="entry name" value="ABC_transporter-like_ATP-bd"/>
</dbReference>
<evidence type="ECO:0000256" key="6">
    <source>
        <dbReference type="ARBA" id="ARBA00022741"/>
    </source>
</evidence>
<organism evidence="14 15">
    <name type="scientific">Cymbomonas tetramitiformis</name>
    <dbReference type="NCBI Taxonomy" id="36881"/>
    <lineage>
        <taxon>Eukaryota</taxon>
        <taxon>Viridiplantae</taxon>
        <taxon>Chlorophyta</taxon>
        <taxon>Pyramimonadophyceae</taxon>
        <taxon>Pyramimonadales</taxon>
        <taxon>Pyramimonadaceae</taxon>
        <taxon>Cymbomonas</taxon>
    </lineage>
</organism>
<evidence type="ECO:0000256" key="1">
    <source>
        <dbReference type="ARBA" id="ARBA00004141"/>
    </source>
</evidence>
<accession>A0AAE0KZR6</accession>
<comment type="similarity">
    <text evidence="2">Belongs to the ABC transporter superfamily. ABCC family. Conjugate transporter (TC 3.A.1.208) subfamily.</text>
</comment>
<comment type="subcellular location">
    <subcellularLocation>
        <location evidence="1">Membrane</location>
        <topology evidence="1">Multi-pass membrane protein</topology>
    </subcellularLocation>
</comment>
<dbReference type="Gene3D" id="3.40.50.300">
    <property type="entry name" value="P-loop containing nucleotide triphosphate hydrolases"/>
    <property type="match status" value="2"/>
</dbReference>
<dbReference type="Gene3D" id="1.20.1560.10">
    <property type="entry name" value="ABC transporter type 1, transmembrane domain"/>
    <property type="match status" value="2"/>
</dbReference>
<feature type="domain" description="ABC transmembrane type-1" evidence="13">
    <location>
        <begin position="312"/>
        <end position="594"/>
    </location>
</feature>
<dbReference type="SUPFAM" id="SSF52540">
    <property type="entry name" value="P-loop containing nucleoside triphosphate hydrolases"/>
    <property type="match status" value="2"/>
</dbReference>
<dbReference type="Proteomes" id="UP001190700">
    <property type="component" value="Unassembled WGS sequence"/>
</dbReference>
<keyword evidence="3" id="KW-0813">Transport</keyword>
<evidence type="ECO:0000259" key="13">
    <source>
        <dbReference type="PROSITE" id="PS50929"/>
    </source>
</evidence>
<keyword evidence="4 11" id="KW-0812">Transmembrane</keyword>
<evidence type="ECO:0000256" key="5">
    <source>
        <dbReference type="ARBA" id="ARBA00022737"/>
    </source>
</evidence>
<evidence type="ECO:0000256" key="9">
    <source>
        <dbReference type="ARBA" id="ARBA00023136"/>
    </source>
</evidence>
<reference evidence="14 15" key="1">
    <citation type="journal article" date="2015" name="Genome Biol. Evol.">
        <title>Comparative Genomics of a Bacterivorous Green Alga Reveals Evolutionary Causalities and Consequences of Phago-Mixotrophic Mode of Nutrition.</title>
        <authorList>
            <person name="Burns J.A."/>
            <person name="Paasch A."/>
            <person name="Narechania A."/>
            <person name="Kim E."/>
        </authorList>
    </citation>
    <scope>NUCLEOTIDE SEQUENCE [LARGE SCALE GENOMIC DNA]</scope>
    <source>
        <strain evidence="14 15">PLY_AMNH</strain>
    </source>
</reference>
<keyword evidence="9 11" id="KW-0472">Membrane</keyword>
<dbReference type="InterPro" id="IPR044726">
    <property type="entry name" value="ABCC_6TM_D2"/>
</dbReference>
<feature type="region of interest" description="Disordered" evidence="10">
    <location>
        <begin position="40"/>
        <end position="66"/>
    </location>
</feature>
<dbReference type="PROSITE" id="PS50893">
    <property type="entry name" value="ABC_TRANSPORTER_2"/>
    <property type="match status" value="2"/>
</dbReference>
<dbReference type="GO" id="GO:0005524">
    <property type="term" value="F:ATP binding"/>
    <property type="evidence" value="ECO:0007669"/>
    <property type="project" value="UniProtKB-KW"/>
</dbReference>
<dbReference type="InterPro" id="IPR050173">
    <property type="entry name" value="ABC_transporter_C-like"/>
</dbReference>
<keyword evidence="8 11" id="KW-1133">Transmembrane helix</keyword>